<keyword evidence="2 3" id="KW-0802">TPR repeat</keyword>
<dbReference type="InterPro" id="IPR019734">
    <property type="entry name" value="TPR_rpt"/>
</dbReference>
<dbReference type="InterPro" id="IPR006597">
    <property type="entry name" value="Sel1-like"/>
</dbReference>
<dbReference type="PANTHER" id="PTHR45586:SF1">
    <property type="entry name" value="LIPOPOLYSACCHARIDE ASSEMBLY PROTEIN B"/>
    <property type="match status" value="1"/>
</dbReference>
<keyword evidence="1" id="KW-0677">Repeat</keyword>
<accession>A0A8A7KCM2</accession>
<feature type="repeat" description="TPR" evidence="3">
    <location>
        <begin position="768"/>
        <end position="801"/>
    </location>
</feature>
<proteinExistence type="predicted"/>
<dbReference type="InterPro" id="IPR033396">
    <property type="entry name" value="DUF5107"/>
</dbReference>
<dbReference type="SMART" id="SM00028">
    <property type="entry name" value="TPR"/>
    <property type="match status" value="10"/>
</dbReference>
<dbReference type="Pfam" id="PF17128">
    <property type="entry name" value="DUF5107"/>
    <property type="match status" value="1"/>
</dbReference>
<dbReference type="SUPFAM" id="SSF48452">
    <property type="entry name" value="TPR-like"/>
    <property type="match status" value="2"/>
</dbReference>
<name>A0A8A7KCM2_9FIRM</name>
<dbReference type="EMBL" id="CP046640">
    <property type="protein sequence ID" value="QTL99603.1"/>
    <property type="molecule type" value="Genomic_DNA"/>
</dbReference>
<dbReference type="Pfam" id="PF13414">
    <property type="entry name" value="TPR_11"/>
    <property type="match status" value="1"/>
</dbReference>
<sequence length="1114" mass="129384">MKKDYVKMWEEDLEIPTYPVGEADKNPMFLEKRVYQGSSGKVYPLPFTEKIYDKKVSKEYRVVYLENPYLKIMIMPEIGGRIQRAYDKTNGYDFVYYNQVIKPALVGLTGPWISGGIEFNWPQHHRPRTFAPLEYTLVENEDGSKTVYLSEIDRMYGTKGMAGITLYPDKAYLEIAGQLYNGTKLPQSFLWWANPAVAVNDQYKSIFPPDVNAVFDHGKRDVSTFPLATGEYYKVDYSDGVDISMYKNIPVPTSYMAYHSDYDFVGGYDFGREAGILHVADHHIAPGKKQWTWGNGDFGQAWYRNLTDEDGPYIELMTGVYTDNQPDFTWLQPYEEKTFKQYFMPYKQLGEVKNANKDVLVNLEFAGAKASLAVYTTSIYENLQIRLNSGDDVLVKEIVTTGPEKVYKKEINFAENRTKDSCELKVITDKGDLLISYQTDRDNEIEVPKPAKPAVRPAEIDSNERLFLTGLHLEQYRHATYEPDPYYLEGLKRDPGDIRINNAYGRLLFRRGMFAESEVYFRRAIERLTWKNPNPYNGEPYYNLGLTLKMQGKLDEAFDAFYQAVWNEAWQASGYYVLAQIACLKSNYGEALKYVDKSIIKNYHHIKARNLKTMILRVQNRMEEARDFAQETFKIDRLDFLVRNELYLINSFNKGKEQAQAVKEKLSCIMRDSHHNYLETAIDYAEAGFYNEAVDLLERLIERASSKEKVYPMIYYYLGYYCEQIKQEDKSWRYYELAVKAQSDYCFPHRANSISVLERAMEVNEHDPRAPYYLGNLYYDKKQYQKALSLWEKAREEDNDFPTVHRNLALAYYNKEGKTAEARISLEKAFELNPTDARVLFELDQLYKKIQLGHLERLAFLEENMSLIKGRDDLYNEYLTLYNNIGKYQKALELLKKRKFHPWEGGEGKVTAQYVFSLLQLARLAVKEEKYQQAVNLLLQAKEYPVNLGEGKLPIVQENDINYYLGLSYQRLGKKEQAEKYLSKASQGPEEPSDMFFYNDQPADLIFYQGLALRELGDETGAVRKFKKLLDYGKAHLDDKIEIDYFAVSLPDFLVFDADLEQKNKVHCHYLMALGLLGLGKYQKAEDHLSKAHNLNINHQGVLVHLDILKEIAG</sequence>
<feature type="domain" description="DUF5107" evidence="4">
    <location>
        <begin position="41"/>
        <end position="345"/>
    </location>
</feature>
<evidence type="ECO:0000256" key="2">
    <source>
        <dbReference type="ARBA" id="ARBA00022803"/>
    </source>
</evidence>
<evidence type="ECO:0000313" key="6">
    <source>
        <dbReference type="Proteomes" id="UP000665020"/>
    </source>
</evidence>
<dbReference type="SUPFAM" id="SSF81901">
    <property type="entry name" value="HCP-like"/>
    <property type="match status" value="1"/>
</dbReference>
<evidence type="ECO:0000256" key="1">
    <source>
        <dbReference type="ARBA" id="ARBA00022737"/>
    </source>
</evidence>
<gene>
    <name evidence="5" type="ORF">GM661_17410</name>
</gene>
<evidence type="ECO:0000256" key="3">
    <source>
        <dbReference type="PROSITE-ProRule" id="PRU00339"/>
    </source>
</evidence>
<organism evidence="5 6">
    <name type="scientific">Iocasia fonsfrigidae</name>
    <dbReference type="NCBI Taxonomy" id="2682810"/>
    <lineage>
        <taxon>Bacteria</taxon>
        <taxon>Bacillati</taxon>
        <taxon>Bacillota</taxon>
        <taxon>Clostridia</taxon>
        <taxon>Halanaerobiales</taxon>
        <taxon>Halanaerobiaceae</taxon>
        <taxon>Iocasia</taxon>
    </lineage>
</organism>
<reference evidence="5" key="1">
    <citation type="submission" date="2019-12" db="EMBL/GenBank/DDBJ databases">
        <authorList>
            <person name="zhang j."/>
            <person name="sun C.M."/>
        </authorList>
    </citation>
    <scope>NUCLEOTIDE SEQUENCE</scope>
    <source>
        <strain evidence="5">NS-1</strain>
    </source>
</reference>
<dbReference type="Gene3D" id="1.25.40.10">
    <property type="entry name" value="Tetratricopeptide repeat domain"/>
    <property type="match status" value="3"/>
</dbReference>
<dbReference type="InterPro" id="IPR011990">
    <property type="entry name" value="TPR-like_helical_dom_sf"/>
</dbReference>
<dbReference type="KEGG" id="ifn:GM661_17410"/>
<evidence type="ECO:0000313" key="5">
    <source>
        <dbReference type="EMBL" id="QTL99603.1"/>
    </source>
</evidence>
<evidence type="ECO:0000259" key="4">
    <source>
        <dbReference type="Pfam" id="PF17128"/>
    </source>
</evidence>
<dbReference type="Proteomes" id="UP000665020">
    <property type="component" value="Chromosome"/>
</dbReference>
<dbReference type="RefSeq" id="WP_230867936.1">
    <property type="nucleotide sequence ID" value="NZ_CP046640.1"/>
</dbReference>
<dbReference type="PANTHER" id="PTHR45586">
    <property type="entry name" value="TPR REPEAT-CONTAINING PROTEIN PA4667"/>
    <property type="match status" value="1"/>
</dbReference>
<dbReference type="PROSITE" id="PS50005">
    <property type="entry name" value="TPR"/>
    <property type="match status" value="1"/>
</dbReference>
<dbReference type="Pfam" id="PF13174">
    <property type="entry name" value="TPR_6"/>
    <property type="match status" value="1"/>
</dbReference>
<keyword evidence="6" id="KW-1185">Reference proteome</keyword>
<dbReference type="AlphaFoldDB" id="A0A8A7KCM2"/>
<dbReference type="InterPro" id="IPR051012">
    <property type="entry name" value="CellSynth/LPSAsmb/PSIAsmb"/>
</dbReference>
<protein>
    <submittedName>
        <fullName evidence="5">DUF5107 domain-containing protein</fullName>
    </submittedName>
</protein>
<dbReference type="SMART" id="SM00671">
    <property type="entry name" value="SEL1"/>
    <property type="match status" value="2"/>
</dbReference>